<feature type="domain" description="HTH asnC-type" evidence="4">
    <location>
        <begin position="13"/>
        <end position="74"/>
    </location>
</feature>
<organism evidence="5 6">
    <name type="scientific">Orlajensenia flava</name>
    <dbReference type="NCBI Taxonomy" id="2565934"/>
    <lineage>
        <taxon>Bacteria</taxon>
        <taxon>Bacillati</taxon>
        <taxon>Actinomycetota</taxon>
        <taxon>Actinomycetes</taxon>
        <taxon>Micrococcales</taxon>
        <taxon>Microbacteriaceae</taxon>
        <taxon>Orlajensenia</taxon>
    </lineage>
</organism>
<dbReference type="InterPro" id="IPR000485">
    <property type="entry name" value="AsnC-type_HTH_dom"/>
</dbReference>
<dbReference type="SUPFAM" id="SSF54909">
    <property type="entry name" value="Dimeric alpha+beta barrel"/>
    <property type="match status" value="1"/>
</dbReference>
<dbReference type="PRINTS" id="PR00033">
    <property type="entry name" value="HTHASNC"/>
</dbReference>
<dbReference type="GO" id="GO:0043565">
    <property type="term" value="F:sequence-specific DNA binding"/>
    <property type="evidence" value="ECO:0007669"/>
    <property type="project" value="InterPro"/>
</dbReference>
<dbReference type="GO" id="GO:0043200">
    <property type="term" value="P:response to amino acid"/>
    <property type="evidence" value="ECO:0007669"/>
    <property type="project" value="TreeGrafter"/>
</dbReference>
<keyword evidence="1" id="KW-0805">Transcription regulation</keyword>
<evidence type="ECO:0000313" key="5">
    <source>
        <dbReference type="EMBL" id="THG35209.1"/>
    </source>
</evidence>
<accession>A0A4S4FW74</accession>
<dbReference type="InterPro" id="IPR036388">
    <property type="entry name" value="WH-like_DNA-bd_sf"/>
</dbReference>
<dbReference type="InterPro" id="IPR019887">
    <property type="entry name" value="Tscrpt_reg_AsnC/Lrp_C"/>
</dbReference>
<dbReference type="EMBL" id="SSSN01000003">
    <property type="protein sequence ID" value="THG35209.1"/>
    <property type="molecule type" value="Genomic_DNA"/>
</dbReference>
<sequence length="164" mass="17537">MTHPTDRPSGRGLDAVDRRILAELSHDARLSLRTLAERVHISRSAAHTRVQALVAGGVITGFGAQVDRKAIGLGVSALVVVRIGEVPWEEMAGKLSALPFVEKVQAVSGDIDIVLTVSAPDHDELGRAVLRHIHSMPGVTSSRTHVILEEIEGVAPARSLDAWL</sequence>
<dbReference type="RefSeq" id="WP_136422373.1">
    <property type="nucleotide sequence ID" value="NZ_OZ241748.1"/>
</dbReference>
<dbReference type="Gene3D" id="1.10.10.10">
    <property type="entry name" value="Winged helix-like DNA-binding domain superfamily/Winged helix DNA-binding domain"/>
    <property type="match status" value="1"/>
</dbReference>
<evidence type="ECO:0000313" key="6">
    <source>
        <dbReference type="Proteomes" id="UP000307380"/>
    </source>
</evidence>
<reference evidence="5 6" key="1">
    <citation type="submission" date="2019-04" db="EMBL/GenBank/DDBJ databases">
        <authorList>
            <person name="Jiang L."/>
        </authorList>
    </citation>
    <scope>NUCLEOTIDE SEQUENCE [LARGE SCALE GENOMIC DNA]</scope>
    <source>
        <strain evidence="5 6">YIM 131861</strain>
    </source>
</reference>
<keyword evidence="3" id="KW-0804">Transcription</keyword>
<dbReference type="GO" id="GO:0005829">
    <property type="term" value="C:cytosol"/>
    <property type="evidence" value="ECO:0007669"/>
    <property type="project" value="TreeGrafter"/>
</dbReference>
<dbReference type="Gene3D" id="3.30.70.920">
    <property type="match status" value="1"/>
</dbReference>
<dbReference type="InterPro" id="IPR019888">
    <property type="entry name" value="Tscrpt_reg_AsnC-like"/>
</dbReference>
<evidence type="ECO:0000256" key="3">
    <source>
        <dbReference type="ARBA" id="ARBA00023163"/>
    </source>
</evidence>
<dbReference type="AlphaFoldDB" id="A0A4S4FW74"/>
<dbReference type="PROSITE" id="PS50956">
    <property type="entry name" value="HTH_ASNC_2"/>
    <property type="match status" value="1"/>
</dbReference>
<proteinExistence type="predicted"/>
<gene>
    <name evidence="5" type="ORF">E6C70_03870</name>
</gene>
<evidence type="ECO:0000256" key="2">
    <source>
        <dbReference type="ARBA" id="ARBA00023125"/>
    </source>
</evidence>
<dbReference type="InterPro" id="IPR036390">
    <property type="entry name" value="WH_DNA-bd_sf"/>
</dbReference>
<keyword evidence="2" id="KW-0238">DNA-binding</keyword>
<dbReference type="Pfam" id="PF01037">
    <property type="entry name" value="AsnC_trans_reg"/>
    <property type="match status" value="1"/>
</dbReference>
<dbReference type="Pfam" id="PF13412">
    <property type="entry name" value="HTH_24"/>
    <property type="match status" value="1"/>
</dbReference>
<name>A0A4S4FW74_9MICO</name>
<comment type="caution">
    <text evidence="5">The sequence shown here is derived from an EMBL/GenBank/DDBJ whole genome shotgun (WGS) entry which is preliminary data.</text>
</comment>
<evidence type="ECO:0000259" key="4">
    <source>
        <dbReference type="PROSITE" id="PS50956"/>
    </source>
</evidence>
<dbReference type="SUPFAM" id="SSF46785">
    <property type="entry name" value="Winged helix' DNA-binding domain"/>
    <property type="match status" value="1"/>
</dbReference>
<evidence type="ECO:0000256" key="1">
    <source>
        <dbReference type="ARBA" id="ARBA00023015"/>
    </source>
</evidence>
<dbReference type="OrthoDB" id="3396933at2"/>
<dbReference type="PANTHER" id="PTHR30154">
    <property type="entry name" value="LEUCINE-RESPONSIVE REGULATORY PROTEIN"/>
    <property type="match status" value="1"/>
</dbReference>
<protein>
    <submittedName>
        <fullName evidence="5">Lrp/AsnC family transcriptional regulator</fullName>
    </submittedName>
</protein>
<dbReference type="InterPro" id="IPR011008">
    <property type="entry name" value="Dimeric_a/b-barrel"/>
</dbReference>
<dbReference type="SMART" id="SM00344">
    <property type="entry name" value="HTH_ASNC"/>
    <property type="match status" value="1"/>
</dbReference>
<dbReference type="PANTHER" id="PTHR30154:SF34">
    <property type="entry name" value="TRANSCRIPTIONAL REGULATOR AZLB"/>
    <property type="match status" value="1"/>
</dbReference>
<keyword evidence="6" id="KW-1185">Reference proteome</keyword>
<dbReference type="Proteomes" id="UP000307380">
    <property type="component" value="Unassembled WGS sequence"/>
</dbReference>